<dbReference type="Pfam" id="PF15266">
    <property type="entry name" value="DUF4594"/>
    <property type="match status" value="1"/>
</dbReference>
<feature type="compositionally biased region" description="Basic and acidic residues" evidence="3">
    <location>
        <begin position="438"/>
        <end position="464"/>
    </location>
</feature>
<feature type="region of interest" description="Disordered" evidence="3">
    <location>
        <begin position="241"/>
        <end position="320"/>
    </location>
</feature>
<evidence type="ECO:0000256" key="2">
    <source>
        <dbReference type="ARBA" id="ARBA00023054"/>
    </source>
</evidence>
<evidence type="ECO:0000256" key="3">
    <source>
        <dbReference type="SAM" id="MobiDB-lite"/>
    </source>
</evidence>
<feature type="compositionally biased region" description="Low complexity" evidence="3">
    <location>
        <begin position="114"/>
        <end position="127"/>
    </location>
</feature>
<protein>
    <recommendedName>
        <fullName evidence="6">Coiled-coil domain-containing protein 9</fullName>
    </recommendedName>
</protein>
<feature type="region of interest" description="Disordered" evidence="3">
    <location>
        <begin position="334"/>
        <end position="691"/>
    </location>
</feature>
<organism evidence="4 5">
    <name type="scientific">Staurois parvus</name>
    <dbReference type="NCBI Taxonomy" id="386267"/>
    <lineage>
        <taxon>Eukaryota</taxon>
        <taxon>Metazoa</taxon>
        <taxon>Chordata</taxon>
        <taxon>Craniata</taxon>
        <taxon>Vertebrata</taxon>
        <taxon>Euteleostomi</taxon>
        <taxon>Amphibia</taxon>
        <taxon>Batrachia</taxon>
        <taxon>Anura</taxon>
        <taxon>Neobatrachia</taxon>
        <taxon>Ranoidea</taxon>
        <taxon>Ranidae</taxon>
        <taxon>Staurois</taxon>
    </lineage>
</organism>
<feature type="compositionally biased region" description="Polar residues" evidence="3">
    <location>
        <begin position="680"/>
        <end position="691"/>
    </location>
</feature>
<sequence length="691" mass="77888">MASVVDLKSKEEKDAELDRKIEALRKKNEALVKRHKLIEEDRKRAEQEGNAVTTPRKVKIPDDEPDKARKEKENFSITLDVSAGEKRIVSDSKSPRGSHTPTRTETSPKSPTQRTSGRTGSHTGGRSPHFDRPGDPFKIDGDTTHPAERPARGRRSQGAEGPRSSPRVAKEDPPVDQWGAIPRGGRSRGRGGGTPGRGGSHNGGGHSGNAEGTDRKVKEWEEKRKQNIEKMNEEMEKIAEYERNQRDGVREKNPIRNFLDDPRRTGPIAEVDRKEGSRRHNRNWGGPDFEKVKTGMDREKESHVRRPGVKNQVDMTMSMTGRERAEYVRWKQEREQIDQERLARHRKPTGQWRREWDAEKTDSMFKDGSAPHIEDEPMGKRDSGKKGAPKPPTMAEFLPKSLQSPGQKRDQKRGRGRNKPYSMHDSRWEEDEEEEVNEKDKTLPLEEKEKETCVEKTEEKKVEGPQKICEAQKPTMDEKRDEFKHEKEEEECEEEEDEEEEDDEEWTDASGDEVDEDGSEVEEDSIEEATKASPASPKEQRLPKQMDTPKLTMPPPNATTDEEEAVESKPTSPFSPEGHRPVTDWGEEMELLSPPGSSNEDSPPQTGNRKVFSMDSRSHSDSTQNPSLDQEGVVASSIESSSLQSPEVQADQKQKPVKESPGGEPLVGALTLPLERDPDSSTNQGKSSLGK</sequence>
<accession>A0ABN9AGE4</accession>
<evidence type="ECO:0000313" key="5">
    <source>
        <dbReference type="Proteomes" id="UP001162483"/>
    </source>
</evidence>
<evidence type="ECO:0008006" key="6">
    <source>
        <dbReference type="Google" id="ProtNLM"/>
    </source>
</evidence>
<feature type="compositionally biased region" description="Acidic residues" evidence="3">
    <location>
        <begin position="428"/>
        <end position="437"/>
    </location>
</feature>
<dbReference type="PANTHER" id="PTHR15635:SF11">
    <property type="entry name" value="COILED-COIL DOMAIN-CONTAINING PROTEIN 9"/>
    <property type="match status" value="1"/>
</dbReference>
<keyword evidence="5" id="KW-1185">Reference proteome</keyword>
<feature type="compositionally biased region" description="Low complexity" evidence="3">
    <location>
        <begin position="636"/>
        <end position="645"/>
    </location>
</feature>
<feature type="compositionally biased region" description="Basic and acidic residues" evidence="3">
    <location>
        <begin position="288"/>
        <end position="304"/>
    </location>
</feature>
<feature type="compositionally biased region" description="Gly residues" evidence="3">
    <location>
        <begin position="190"/>
        <end position="207"/>
    </location>
</feature>
<feature type="compositionally biased region" description="Polar residues" evidence="3">
    <location>
        <begin position="595"/>
        <end position="608"/>
    </location>
</feature>
<evidence type="ECO:0000313" key="4">
    <source>
        <dbReference type="EMBL" id="CAI9533736.1"/>
    </source>
</evidence>
<feature type="compositionally biased region" description="Basic and acidic residues" evidence="3">
    <location>
        <begin position="59"/>
        <end position="74"/>
    </location>
</feature>
<feature type="compositionally biased region" description="Basic and acidic residues" evidence="3">
    <location>
        <begin position="35"/>
        <end position="47"/>
    </location>
</feature>
<feature type="compositionally biased region" description="Acidic residues" evidence="3">
    <location>
        <begin position="488"/>
        <end position="527"/>
    </location>
</feature>
<feature type="compositionally biased region" description="Basic and acidic residues" evidence="3">
    <location>
        <begin position="83"/>
        <end position="94"/>
    </location>
</feature>
<name>A0ABN9AGE4_9NEOB</name>
<dbReference type="Proteomes" id="UP001162483">
    <property type="component" value="Unassembled WGS sequence"/>
</dbReference>
<feature type="region of interest" description="Disordered" evidence="3">
    <location>
        <begin position="35"/>
        <end position="221"/>
    </location>
</feature>
<dbReference type="EMBL" id="CATNWA010000153">
    <property type="protein sequence ID" value="CAI9533736.1"/>
    <property type="molecule type" value="Genomic_DNA"/>
</dbReference>
<feature type="compositionally biased region" description="Basic and acidic residues" evidence="3">
    <location>
        <begin position="475"/>
        <end position="487"/>
    </location>
</feature>
<gene>
    <name evidence="4" type="ORF">SPARVUS_LOCUS485371</name>
</gene>
<dbReference type="PANTHER" id="PTHR15635">
    <property type="entry name" value="COILED-COIL DOMAIN CONTAINING PROTEIN 9"/>
    <property type="match status" value="1"/>
</dbReference>
<comment type="caution">
    <text evidence="4">The sequence shown here is derived from an EMBL/GenBank/DDBJ whole genome shotgun (WGS) entry which is preliminary data.</text>
</comment>
<feature type="compositionally biased region" description="Basic and acidic residues" evidence="3">
    <location>
        <begin position="212"/>
        <end position="221"/>
    </location>
</feature>
<dbReference type="InterPro" id="IPR029336">
    <property type="entry name" value="DUF4594"/>
</dbReference>
<feature type="compositionally biased region" description="Basic and acidic residues" evidence="3">
    <location>
        <begin position="372"/>
        <end position="385"/>
    </location>
</feature>
<proteinExistence type="predicted"/>
<feature type="compositionally biased region" description="Basic and acidic residues" evidence="3">
    <location>
        <begin position="241"/>
        <end position="275"/>
    </location>
</feature>
<feature type="compositionally biased region" description="Basic and acidic residues" evidence="3">
    <location>
        <begin position="352"/>
        <end position="365"/>
    </location>
</feature>
<feature type="compositionally biased region" description="Polar residues" evidence="3">
    <location>
        <begin position="95"/>
        <end position="113"/>
    </location>
</feature>
<evidence type="ECO:0000256" key="1">
    <source>
        <dbReference type="ARBA" id="ARBA00022553"/>
    </source>
</evidence>
<keyword evidence="1" id="KW-0597">Phosphoprotein</keyword>
<feature type="compositionally biased region" description="Basic and acidic residues" evidence="3">
    <location>
        <begin position="128"/>
        <end position="151"/>
    </location>
</feature>
<reference evidence="4" key="1">
    <citation type="submission" date="2023-05" db="EMBL/GenBank/DDBJ databases">
        <authorList>
            <person name="Stuckert A."/>
        </authorList>
    </citation>
    <scope>NUCLEOTIDE SEQUENCE</scope>
</reference>
<keyword evidence="2" id="KW-0175">Coiled coil</keyword>